<accession>A0AAD2FDD9</accession>
<gene>
    <name evidence="1" type="ORF">CYCCA115_LOCUS3262</name>
</gene>
<evidence type="ECO:0000313" key="1">
    <source>
        <dbReference type="EMBL" id="CAJ1933335.1"/>
    </source>
</evidence>
<dbReference type="AlphaFoldDB" id="A0AAD2FDD9"/>
<reference evidence="1" key="1">
    <citation type="submission" date="2023-08" db="EMBL/GenBank/DDBJ databases">
        <authorList>
            <person name="Audoor S."/>
            <person name="Bilcke G."/>
        </authorList>
    </citation>
    <scope>NUCLEOTIDE SEQUENCE</scope>
</reference>
<proteinExistence type="predicted"/>
<comment type="caution">
    <text evidence="1">The sequence shown here is derived from an EMBL/GenBank/DDBJ whole genome shotgun (WGS) entry which is preliminary data.</text>
</comment>
<sequence length="129" mass="14504">MVKLPSQINPTASNKLLIVNLKFDERLQPTPLQEFRKKSPPQIPAKSVLNVLRDGPLSAKLSHAVGSAKNDELLHFRYASFGLFGAVYEAWLNHWALRTTPEDWWFPVALKIAKAVDKQPSMGTVLRIS</sequence>
<protein>
    <submittedName>
        <fullName evidence="1">Uncharacterized protein</fullName>
    </submittedName>
</protein>
<dbReference type="EMBL" id="CAKOGP040000262">
    <property type="protein sequence ID" value="CAJ1933335.1"/>
    <property type="molecule type" value="Genomic_DNA"/>
</dbReference>
<name>A0AAD2FDD9_9STRA</name>
<evidence type="ECO:0000313" key="2">
    <source>
        <dbReference type="Proteomes" id="UP001295423"/>
    </source>
</evidence>
<organism evidence="1 2">
    <name type="scientific">Cylindrotheca closterium</name>
    <dbReference type="NCBI Taxonomy" id="2856"/>
    <lineage>
        <taxon>Eukaryota</taxon>
        <taxon>Sar</taxon>
        <taxon>Stramenopiles</taxon>
        <taxon>Ochrophyta</taxon>
        <taxon>Bacillariophyta</taxon>
        <taxon>Bacillariophyceae</taxon>
        <taxon>Bacillariophycidae</taxon>
        <taxon>Bacillariales</taxon>
        <taxon>Bacillariaceae</taxon>
        <taxon>Cylindrotheca</taxon>
    </lineage>
</organism>
<dbReference type="Proteomes" id="UP001295423">
    <property type="component" value="Unassembled WGS sequence"/>
</dbReference>
<keyword evidence="2" id="KW-1185">Reference proteome</keyword>